<feature type="chain" id="PRO_5021280265" description="DUF4890 domain-containing protein" evidence="2">
    <location>
        <begin position="20"/>
        <end position="189"/>
    </location>
</feature>
<dbReference type="RefSeq" id="WP_134436541.1">
    <property type="nucleotide sequence ID" value="NZ_JAWZLG010000015.1"/>
</dbReference>
<dbReference type="OrthoDB" id="1092754at2"/>
<evidence type="ECO:0000313" key="4">
    <source>
        <dbReference type="Proteomes" id="UP000297861"/>
    </source>
</evidence>
<gene>
    <name evidence="3" type="ORF">E2605_11670</name>
</gene>
<keyword evidence="2" id="KW-0732">Signal</keyword>
<protein>
    <recommendedName>
        <fullName evidence="5">DUF4890 domain-containing protein</fullName>
    </recommendedName>
</protein>
<dbReference type="STRING" id="1121485.GCA_000426485_00680"/>
<feature type="compositionally biased region" description="Basic and acidic residues" evidence="1">
    <location>
        <begin position="99"/>
        <end position="113"/>
    </location>
</feature>
<dbReference type="AlphaFoldDB" id="A0A4Y8L104"/>
<evidence type="ECO:0000256" key="2">
    <source>
        <dbReference type="SAM" id="SignalP"/>
    </source>
</evidence>
<dbReference type="Proteomes" id="UP000297861">
    <property type="component" value="Unassembled WGS sequence"/>
</dbReference>
<evidence type="ECO:0000256" key="1">
    <source>
        <dbReference type="SAM" id="MobiDB-lite"/>
    </source>
</evidence>
<organism evidence="3 4">
    <name type="scientific">Dysgonomonas capnocytophagoides</name>
    <dbReference type="NCBI Taxonomy" id="45254"/>
    <lineage>
        <taxon>Bacteria</taxon>
        <taxon>Pseudomonadati</taxon>
        <taxon>Bacteroidota</taxon>
        <taxon>Bacteroidia</taxon>
        <taxon>Bacteroidales</taxon>
        <taxon>Dysgonomonadaceae</taxon>
        <taxon>Dysgonomonas</taxon>
    </lineage>
</organism>
<name>A0A4Y8L104_9BACT</name>
<dbReference type="Gene3D" id="1.20.120.1490">
    <property type="match status" value="1"/>
</dbReference>
<feature type="region of interest" description="Disordered" evidence="1">
    <location>
        <begin position="90"/>
        <end position="113"/>
    </location>
</feature>
<keyword evidence="4" id="KW-1185">Reference proteome</keyword>
<feature type="signal peptide" evidence="2">
    <location>
        <begin position="1"/>
        <end position="19"/>
    </location>
</feature>
<accession>A0A4Y8L104</accession>
<dbReference type="EMBL" id="SOML01000006">
    <property type="protein sequence ID" value="TFD96243.1"/>
    <property type="molecule type" value="Genomic_DNA"/>
</dbReference>
<evidence type="ECO:0000313" key="3">
    <source>
        <dbReference type="EMBL" id="TFD96243.1"/>
    </source>
</evidence>
<feature type="compositionally biased region" description="Basic and acidic residues" evidence="1">
    <location>
        <begin position="162"/>
        <end position="172"/>
    </location>
</feature>
<comment type="caution">
    <text evidence="3">The sequence shown here is derived from an EMBL/GenBank/DDBJ whole genome shotgun (WGS) entry which is preliminary data.</text>
</comment>
<evidence type="ECO:0008006" key="5">
    <source>
        <dbReference type="Google" id="ProtNLM"/>
    </source>
</evidence>
<proteinExistence type="predicted"/>
<reference evidence="3 4" key="1">
    <citation type="submission" date="2019-03" db="EMBL/GenBank/DDBJ databases">
        <title>San Antonio Military Medical Center submission to MRSN (WRAIR), pending publication.</title>
        <authorList>
            <person name="Blyth D.M."/>
            <person name="Mccarthy S.L."/>
            <person name="Schall S.E."/>
            <person name="Stam J.A."/>
            <person name="Ong A.C."/>
            <person name="Mcgann P.T."/>
        </authorList>
    </citation>
    <scope>NUCLEOTIDE SEQUENCE [LARGE SCALE GENOMIC DNA]</scope>
    <source>
        <strain evidence="3 4">MRSN571793</strain>
    </source>
</reference>
<feature type="region of interest" description="Disordered" evidence="1">
    <location>
        <begin position="150"/>
        <end position="189"/>
    </location>
</feature>
<sequence length="189" mass="20964">MKKILVVLAALAVFVSMEAQPPMGGAHGGRPPMRGQGGMDRTQFGDSGEIGILKFPEIPGLTSEQREKLVKAATAERKDVMAQMDKKRELHMSAGRPEQLSEKEKAKLDKQTQKIDEKIEKIKAKADKKYRSILEPDQYQVFADKKAEIEFKGGHKQGSRPQRRENTQRPDDDFGGGTPPDMPMDGGGF</sequence>